<evidence type="ECO:0000256" key="4">
    <source>
        <dbReference type="ARBA" id="ARBA00022840"/>
    </source>
</evidence>
<comment type="similarity">
    <text evidence="5 6">Belongs to the ATP:guanido phosphotransferase family.</text>
</comment>
<evidence type="ECO:0000256" key="5">
    <source>
        <dbReference type="HAMAP-Rule" id="MF_00602"/>
    </source>
</evidence>
<comment type="function">
    <text evidence="5">Catalyzes the specific phosphorylation of arginine residues in proteins.</text>
</comment>
<dbReference type="InterPro" id="IPR000749">
    <property type="entry name" value="ATP-guanido_PTrfase"/>
</dbReference>
<gene>
    <name evidence="5" type="primary">mcsB</name>
    <name evidence="8" type="ORF">ACFOZY_15675</name>
</gene>
<dbReference type="Proteomes" id="UP001595817">
    <property type="component" value="Unassembled WGS sequence"/>
</dbReference>
<dbReference type="Gene3D" id="3.30.590.10">
    <property type="entry name" value="Glutamine synthetase/guanido kinase, catalytic domain"/>
    <property type="match status" value="1"/>
</dbReference>
<evidence type="ECO:0000256" key="3">
    <source>
        <dbReference type="ARBA" id="ARBA00022777"/>
    </source>
</evidence>
<reference evidence="9" key="1">
    <citation type="journal article" date="2019" name="Int. J. Syst. Evol. Microbiol.">
        <title>The Global Catalogue of Microorganisms (GCM) 10K type strain sequencing project: providing services to taxonomists for standard genome sequencing and annotation.</title>
        <authorList>
            <consortium name="The Broad Institute Genomics Platform"/>
            <consortium name="The Broad Institute Genome Sequencing Center for Infectious Disease"/>
            <person name="Wu L."/>
            <person name="Ma J."/>
        </authorList>
    </citation>
    <scope>NUCLEOTIDE SEQUENCE [LARGE SCALE GENOMIC DNA]</scope>
    <source>
        <strain evidence="9">CCUG 59778</strain>
    </source>
</reference>
<keyword evidence="4 5" id="KW-0067">ATP-binding</keyword>
<dbReference type="NCBIfam" id="NF002194">
    <property type="entry name" value="PRK01059.1-4"/>
    <property type="match status" value="1"/>
</dbReference>
<evidence type="ECO:0000313" key="9">
    <source>
        <dbReference type="Proteomes" id="UP001595817"/>
    </source>
</evidence>
<feature type="binding site" evidence="5 6">
    <location>
        <begin position="208"/>
        <end position="213"/>
    </location>
    <ligand>
        <name>ATP</name>
        <dbReference type="ChEBI" id="CHEBI:30616"/>
    </ligand>
</feature>
<protein>
    <recommendedName>
        <fullName evidence="5">Protein-arginine kinase</fullName>
        <ecNumber evidence="5">2.7.14.1</ecNumber>
    </recommendedName>
</protein>
<dbReference type="InterPro" id="IPR014746">
    <property type="entry name" value="Gln_synth/guanido_kin_cat_dom"/>
</dbReference>
<dbReference type="GO" id="GO:1990424">
    <property type="term" value="F:protein arginine kinase activity"/>
    <property type="evidence" value="ECO:0007669"/>
    <property type="project" value="UniProtKB-EC"/>
</dbReference>
<evidence type="ECO:0000256" key="1">
    <source>
        <dbReference type="ARBA" id="ARBA00022679"/>
    </source>
</evidence>
<keyword evidence="5" id="KW-0021">Allosteric enzyme</keyword>
<keyword evidence="2 5" id="KW-0547">Nucleotide-binding</keyword>
<evidence type="ECO:0000256" key="6">
    <source>
        <dbReference type="PROSITE-ProRule" id="PRU00843"/>
    </source>
</evidence>
<dbReference type="HAMAP" id="MF_00602">
    <property type="entry name" value="Prot_Arg_kinase"/>
    <property type="match status" value="1"/>
</dbReference>
<dbReference type="EMBL" id="JBHSEC010000022">
    <property type="protein sequence ID" value="MFC4411829.1"/>
    <property type="molecule type" value="Genomic_DNA"/>
</dbReference>
<dbReference type="InterPro" id="IPR022414">
    <property type="entry name" value="ATP-guanido_PTrfase_cat"/>
</dbReference>
<dbReference type="Pfam" id="PF00217">
    <property type="entry name" value="ATP-gua_Ptrans"/>
    <property type="match status" value="1"/>
</dbReference>
<keyword evidence="1 5" id="KW-0808">Transferase</keyword>
<proteinExistence type="inferred from homology"/>
<dbReference type="RefSeq" id="WP_378157210.1">
    <property type="nucleotide sequence ID" value="NZ_JBHSEC010000022.1"/>
</dbReference>
<dbReference type="EC" id="2.7.14.1" evidence="5"/>
<feature type="binding site" evidence="5 6">
    <location>
        <begin position="177"/>
        <end position="181"/>
    </location>
    <ligand>
        <name>ATP</name>
        <dbReference type="ChEBI" id="CHEBI:30616"/>
    </ligand>
</feature>
<accession>A0ABV8XA14</accession>
<evidence type="ECO:0000256" key="2">
    <source>
        <dbReference type="ARBA" id="ARBA00022741"/>
    </source>
</evidence>
<organism evidence="8 9">
    <name type="scientific">Chungangia koreensis</name>
    <dbReference type="NCBI Taxonomy" id="752657"/>
    <lineage>
        <taxon>Bacteria</taxon>
        <taxon>Bacillati</taxon>
        <taxon>Bacillota</taxon>
        <taxon>Bacilli</taxon>
        <taxon>Lactobacillales</taxon>
        <taxon>Chungangia</taxon>
    </lineage>
</organism>
<comment type="catalytic activity">
    <reaction evidence="5">
        <text>L-arginyl-[protein] + ATP = N(omega)-phospho-L-arginyl-[protein] + ADP + H(+)</text>
        <dbReference type="Rhea" id="RHEA:43384"/>
        <dbReference type="Rhea" id="RHEA-COMP:10532"/>
        <dbReference type="Rhea" id="RHEA-COMP:10533"/>
        <dbReference type="ChEBI" id="CHEBI:15378"/>
        <dbReference type="ChEBI" id="CHEBI:29965"/>
        <dbReference type="ChEBI" id="CHEBI:30616"/>
        <dbReference type="ChEBI" id="CHEBI:83226"/>
        <dbReference type="ChEBI" id="CHEBI:456216"/>
        <dbReference type="EC" id="2.7.14.1"/>
    </reaction>
</comment>
<feature type="binding site" evidence="5 6">
    <location>
        <position position="126"/>
    </location>
    <ligand>
        <name>ATP</name>
        <dbReference type="ChEBI" id="CHEBI:30616"/>
    </ligand>
</feature>
<dbReference type="NCBIfam" id="NF002195">
    <property type="entry name" value="PRK01059.1-5"/>
    <property type="match status" value="1"/>
</dbReference>
<sequence>MSIERFIKQGVTGWMTSEGEHADIVMSTRIRLARNLVGYRMPLSFSEDEAHQVDQQVTAVLLEAGPELNTNFTSLQMGDVQPLQRQVLVEKHLISPQLANPDRPGSVILSDDETISVMVNEEDHIRIQVLSPGLQLMEAYQKANQVDNILEKDLPYAFDERFGYATTCPTNTGTGLRASVMMHLPALTITNRMNRIIPQIARLGMVVRGIYGEGTEALGNIYQVSNQITLGKSEEDILTDLLSIAEQIIQEERTARHTLMTNSPTALEDRLYRSLGVLSYARLLSTDEAAKCLSDVRLGIDLKMIQDIDMSILNELMIFMQPAFLQEYASTELKPRERDVFRAKLFRERLQMDHRKKGEPGGE</sequence>
<feature type="short sequence motif" description="RDXXRA motif of the pArg binding pocket involved in allosteric regulation" evidence="5">
    <location>
        <begin position="338"/>
        <end position="343"/>
    </location>
</feature>
<name>A0ABV8XA14_9LACT</name>
<feature type="domain" description="Phosphagen kinase C-terminal" evidence="7">
    <location>
        <begin position="24"/>
        <end position="255"/>
    </location>
</feature>
<dbReference type="CDD" id="cd07930">
    <property type="entry name" value="bacterial_phosphagen_kinase"/>
    <property type="match status" value="1"/>
</dbReference>
<keyword evidence="9" id="KW-1185">Reference proteome</keyword>
<evidence type="ECO:0000313" key="8">
    <source>
        <dbReference type="EMBL" id="MFC4411829.1"/>
    </source>
</evidence>
<dbReference type="InterPro" id="IPR023660">
    <property type="entry name" value="Arg_Kinase"/>
</dbReference>
<dbReference type="SUPFAM" id="SSF55931">
    <property type="entry name" value="Glutamine synthetase/guanido kinase"/>
    <property type="match status" value="1"/>
</dbReference>
<dbReference type="PANTHER" id="PTHR11547:SF38">
    <property type="entry name" value="ARGININE KINASE 1-RELATED"/>
    <property type="match status" value="1"/>
</dbReference>
<feature type="binding site" evidence="5 6">
    <location>
        <position position="92"/>
    </location>
    <ligand>
        <name>ATP</name>
        <dbReference type="ChEBI" id="CHEBI:30616"/>
    </ligand>
</feature>
<dbReference type="PROSITE" id="PS51510">
    <property type="entry name" value="PHOSPHAGEN_KINASE_C"/>
    <property type="match status" value="1"/>
</dbReference>
<feature type="binding site" evidence="5 6">
    <location>
        <begin position="27"/>
        <end position="31"/>
    </location>
    <ligand>
        <name>ATP</name>
        <dbReference type="ChEBI" id="CHEBI:30616"/>
    </ligand>
</feature>
<evidence type="ECO:0000259" key="7">
    <source>
        <dbReference type="PROSITE" id="PS51510"/>
    </source>
</evidence>
<comment type="caution">
    <text evidence="8">The sequence shown here is derived from an EMBL/GenBank/DDBJ whole genome shotgun (WGS) entry which is preliminary data.</text>
</comment>
<dbReference type="PANTHER" id="PTHR11547">
    <property type="entry name" value="ARGININE OR CREATINE KINASE"/>
    <property type="match status" value="1"/>
</dbReference>
<comment type="activity regulation">
    <text evidence="5">Appears to be allosterically activated by the binding of pArg-containing polypeptides to the pArg-binding pocket localized in the C-terminal domain of McsB.</text>
</comment>
<keyword evidence="3 5" id="KW-0418">Kinase</keyword>